<dbReference type="AlphaFoldDB" id="A0A9K3GMF4"/>
<evidence type="ECO:0000313" key="1">
    <source>
        <dbReference type="EMBL" id="GIQ87776.1"/>
    </source>
</evidence>
<evidence type="ECO:0000313" key="2">
    <source>
        <dbReference type="Proteomes" id="UP000265618"/>
    </source>
</evidence>
<gene>
    <name evidence="1" type="ORF">KIPB_009882</name>
</gene>
<dbReference type="EMBL" id="BDIP01003490">
    <property type="protein sequence ID" value="GIQ87776.1"/>
    <property type="molecule type" value="Genomic_DNA"/>
</dbReference>
<keyword evidence="2" id="KW-1185">Reference proteome</keyword>
<reference evidence="1 2" key="1">
    <citation type="journal article" date="2018" name="PLoS ONE">
        <title>The draft genome of Kipferlia bialata reveals reductive genome evolution in fornicate parasites.</title>
        <authorList>
            <person name="Tanifuji G."/>
            <person name="Takabayashi S."/>
            <person name="Kume K."/>
            <person name="Takagi M."/>
            <person name="Nakayama T."/>
            <person name="Kamikawa R."/>
            <person name="Inagaki Y."/>
            <person name="Hashimoto T."/>
        </authorList>
    </citation>
    <scope>NUCLEOTIDE SEQUENCE [LARGE SCALE GENOMIC DNA]</scope>
    <source>
        <strain evidence="1">NY0173</strain>
    </source>
</reference>
<accession>A0A9K3GMF4</accession>
<comment type="caution">
    <text evidence="1">The sequence shown here is derived from an EMBL/GenBank/DDBJ whole genome shotgun (WGS) entry which is preliminary data.</text>
</comment>
<dbReference type="Proteomes" id="UP000265618">
    <property type="component" value="Unassembled WGS sequence"/>
</dbReference>
<proteinExistence type="predicted"/>
<organism evidence="1 2">
    <name type="scientific">Kipferlia bialata</name>
    <dbReference type="NCBI Taxonomy" id="797122"/>
    <lineage>
        <taxon>Eukaryota</taxon>
        <taxon>Metamonada</taxon>
        <taxon>Carpediemonas-like organisms</taxon>
        <taxon>Kipferlia</taxon>
    </lineage>
</organism>
<protein>
    <submittedName>
        <fullName evidence="1">Uncharacterized protein</fullName>
    </submittedName>
</protein>
<name>A0A9K3GMF4_9EUKA</name>
<sequence>MIHWERHIPTSIWIFPVTGTVSAYNSHSLHQGFPSDSDGQSQLPCTDDITLTGCIKGCRQSQRHRLYRTRARVALRYPPRTLLAYVATWACLCGFV</sequence>